<dbReference type="InterPro" id="IPR001736">
    <property type="entry name" value="PLipase_D/transphosphatidylase"/>
</dbReference>
<feature type="domain" description="PLD phosphodiesterase" evidence="9">
    <location>
        <begin position="347"/>
        <end position="374"/>
    </location>
</feature>
<comment type="subcellular location">
    <subcellularLocation>
        <location evidence="1">Cell membrane</location>
    </subcellularLocation>
</comment>
<gene>
    <name evidence="10" type="ORF">AOQ87_01345</name>
</gene>
<keyword evidence="7" id="KW-0472">Membrane</keyword>
<dbReference type="SMART" id="SM00155">
    <property type="entry name" value="PLDc"/>
    <property type="match status" value="2"/>
</dbReference>
<dbReference type="GO" id="GO:0005886">
    <property type="term" value="C:plasma membrane"/>
    <property type="evidence" value="ECO:0007669"/>
    <property type="project" value="UniProtKB-SubCell"/>
</dbReference>
<accession>A0A1V0HKG4</accession>
<dbReference type="Pfam" id="PF13091">
    <property type="entry name" value="PLDc_2"/>
    <property type="match status" value="2"/>
</dbReference>
<dbReference type="Gene3D" id="3.30.870.10">
    <property type="entry name" value="Endonuclease Chain A"/>
    <property type="match status" value="2"/>
</dbReference>
<dbReference type="PANTHER" id="PTHR21248">
    <property type="entry name" value="CARDIOLIPIN SYNTHASE"/>
    <property type="match status" value="1"/>
</dbReference>
<dbReference type="SUPFAM" id="SSF56024">
    <property type="entry name" value="Phospholipase D/nuclease"/>
    <property type="match status" value="2"/>
</dbReference>
<protein>
    <recommendedName>
        <fullName evidence="8">Cardiolipin synthase</fullName>
        <ecNumber evidence="8">2.7.8.-</ecNumber>
    </recommendedName>
</protein>
<dbReference type="AlphaFoldDB" id="A0A1V0HKG4"/>
<dbReference type="STRING" id="428411.AOQ87_01345"/>
<sequence>MIYQRVDKINNIVIKLIHVSKMKIIKKKFLSLLLSISILEKIKSFFRKEIQKVNFILSYSKLLQKNQDGYHARYDRIQLFENHESLRSIIQDIDQSSKNVNMMFYIWSSGGLVDKVSNSLIEASGRGVECKIIADYVGSWLFFRSYQLKRMKRAGIKIVKSLKISLIHHLIFSHRLDSRQHKKIVTIDDRISYIGSMNMVDPEYRKKDGNHHSTVDILIRIEGEEVSSILNHIHSFDWYIETGEISEKFKKKNPEIKILSSGILFPKDLIENFLIYSIKNAKKNILITTPYFIPSKTILKLICATSLSGVHVSIVLPKENNSCFVHWASRNLYEVLLRSGVKIYHFYKGFLHTKIIIIDKKFSIVGSINLDIRSLSVNFEVVAVINDFIFVDQIVKLQTRYIRCCSKVDHQRWNHRPLWNKVIEKFCYFFRSLL</sequence>
<dbReference type="EMBL" id="CP012839">
    <property type="protein sequence ID" value="ARC53319.1"/>
    <property type="molecule type" value="Genomic_DNA"/>
</dbReference>
<evidence type="ECO:0000256" key="7">
    <source>
        <dbReference type="ARBA" id="ARBA00023136"/>
    </source>
</evidence>
<keyword evidence="5" id="KW-0677">Repeat</keyword>
<name>A0A1V0HKG4_9ENTR</name>
<keyword evidence="11" id="KW-1185">Reference proteome</keyword>
<dbReference type="PANTHER" id="PTHR21248:SF22">
    <property type="entry name" value="PHOSPHOLIPASE D"/>
    <property type="match status" value="1"/>
</dbReference>
<evidence type="ECO:0000256" key="1">
    <source>
        <dbReference type="ARBA" id="ARBA00004236"/>
    </source>
</evidence>
<keyword evidence="3" id="KW-0808">Transferase</keyword>
<evidence type="ECO:0000256" key="3">
    <source>
        <dbReference type="ARBA" id="ARBA00022679"/>
    </source>
</evidence>
<evidence type="ECO:0000256" key="6">
    <source>
        <dbReference type="ARBA" id="ARBA00022989"/>
    </source>
</evidence>
<keyword evidence="2" id="KW-1003">Cell membrane</keyword>
<evidence type="ECO:0000256" key="8">
    <source>
        <dbReference type="NCBIfam" id="TIGR04265"/>
    </source>
</evidence>
<evidence type="ECO:0000256" key="2">
    <source>
        <dbReference type="ARBA" id="ARBA00022475"/>
    </source>
</evidence>
<dbReference type="GO" id="GO:0032049">
    <property type="term" value="P:cardiolipin biosynthetic process"/>
    <property type="evidence" value="ECO:0007669"/>
    <property type="project" value="UniProtKB-UniRule"/>
</dbReference>
<proteinExistence type="predicted"/>
<organism evidence="10 11">
    <name type="scientific">Candidatus Riesia pediculischaeffi</name>
    <dbReference type="NCBI Taxonomy" id="428411"/>
    <lineage>
        <taxon>Bacteria</taxon>
        <taxon>Pseudomonadati</taxon>
        <taxon>Pseudomonadota</taxon>
        <taxon>Gammaproteobacteria</taxon>
        <taxon>Enterobacterales</taxon>
        <taxon>Enterobacteriaceae</taxon>
        <taxon>Candidatus Riesia</taxon>
    </lineage>
</organism>
<feature type="domain" description="PLD phosphodiesterase" evidence="9">
    <location>
        <begin position="176"/>
        <end position="203"/>
    </location>
</feature>
<dbReference type="Proteomes" id="UP000242793">
    <property type="component" value="Chromosome"/>
</dbReference>
<evidence type="ECO:0000256" key="4">
    <source>
        <dbReference type="ARBA" id="ARBA00022692"/>
    </source>
</evidence>
<evidence type="ECO:0000313" key="11">
    <source>
        <dbReference type="Proteomes" id="UP000242793"/>
    </source>
</evidence>
<evidence type="ECO:0000256" key="5">
    <source>
        <dbReference type="ARBA" id="ARBA00022737"/>
    </source>
</evidence>
<dbReference type="GO" id="GO:0008808">
    <property type="term" value="F:cardiolipin synthase activity"/>
    <property type="evidence" value="ECO:0007669"/>
    <property type="project" value="UniProtKB-UniRule"/>
</dbReference>
<dbReference type="NCBIfam" id="TIGR04265">
    <property type="entry name" value="bac_cardiolipin"/>
    <property type="match status" value="1"/>
</dbReference>
<reference evidence="10 11" key="1">
    <citation type="submission" date="2015-10" db="EMBL/GenBank/DDBJ databases">
        <title>Survey of human and primate louse endosymbionts.</title>
        <authorList>
            <person name="Boyd B.M."/>
        </authorList>
    </citation>
    <scope>NUCLEOTIDE SEQUENCE [LARGE SCALE GENOMIC DNA]</scope>
    <source>
        <strain evidence="10 11">PTSK</strain>
    </source>
</reference>
<dbReference type="PROSITE" id="PS50035">
    <property type="entry name" value="PLD"/>
    <property type="match status" value="2"/>
</dbReference>
<keyword evidence="4" id="KW-0812">Transmembrane</keyword>
<dbReference type="InterPro" id="IPR025202">
    <property type="entry name" value="PLD-like_dom"/>
</dbReference>
<dbReference type="InterPro" id="IPR022924">
    <property type="entry name" value="Cardiolipin_synthase"/>
</dbReference>
<evidence type="ECO:0000313" key="10">
    <source>
        <dbReference type="EMBL" id="ARC53319.1"/>
    </source>
</evidence>
<keyword evidence="6" id="KW-1133">Transmembrane helix</keyword>
<evidence type="ECO:0000259" key="9">
    <source>
        <dbReference type="PROSITE" id="PS50035"/>
    </source>
</evidence>
<dbReference type="KEGG" id="rped:AOQ87_01345"/>
<dbReference type="EC" id="2.7.8.-" evidence="8"/>